<keyword evidence="5" id="KW-0812">Transmembrane</keyword>
<dbReference type="Proteomes" id="UP001143545">
    <property type="component" value="Unassembled WGS sequence"/>
</dbReference>
<dbReference type="PANTHER" id="PTHR30026">
    <property type="entry name" value="OUTER MEMBRANE PROTEIN TOLC"/>
    <property type="match status" value="1"/>
</dbReference>
<keyword evidence="6" id="KW-0472">Membrane</keyword>
<comment type="caution">
    <text evidence="8">The sequence shown here is derived from an EMBL/GenBank/DDBJ whole genome shotgun (WGS) entry which is preliminary data.</text>
</comment>
<evidence type="ECO:0000256" key="1">
    <source>
        <dbReference type="ARBA" id="ARBA00004442"/>
    </source>
</evidence>
<evidence type="ECO:0000256" key="3">
    <source>
        <dbReference type="ARBA" id="ARBA00022448"/>
    </source>
</evidence>
<accession>A0A9W6EWU6</accession>
<dbReference type="GO" id="GO:1990281">
    <property type="term" value="C:efflux pump complex"/>
    <property type="evidence" value="ECO:0007669"/>
    <property type="project" value="TreeGrafter"/>
</dbReference>
<reference evidence="8" key="1">
    <citation type="submission" date="2022-07" db="EMBL/GenBank/DDBJ databases">
        <title>Taxonomy of Novel Oxalotrophic and Methylotrophic Bacteria.</title>
        <authorList>
            <person name="Sahin N."/>
            <person name="Tani A."/>
        </authorList>
    </citation>
    <scope>NUCLEOTIDE SEQUENCE</scope>
    <source>
        <strain evidence="8">AM327</strain>
    </source>
</reference>
<dbReference type="InterPro" id="IPR003423">
    <property type="entry name" value="OMP_efflux"/>
</dbReference>
<dbReference type="GO" id="GO:0009279">
    <property type="term" value="C:cell outer membrane"/>
    <property type="evidence" value="ECO:0007669"/>
    <property type="project" value="UniProtKB-SubCell"/>
</dbReference>
<comment type="subcellular location">
    <subcellularLocation>
        <location evidence="1">Cell outer membrane</location>
    </subcellularLocation>
</comment>
<keyword evidence="7" id="KW-0998">Cell outer membrane</keyword>
<evidence type="ECO:0000256" key="7">
    <source>
        <dbReference type="ARBA" id="ARBA00023237"/>
    </source>
</evidence>
<evidence type="ECO:0000256" key="6">
    <source>
        <dbReference type="ARBA" id="ARBA00023136"/>
    </source>
</evidence>
<dbReference type="SUPFAM" id="SSF56954">
    <property type="entry name" value="Outer membrane efflux proteins (OEP)"/>
    <property type="match status" value="1"/>
</dbReference>
<evidence type="ECO:0000256" key="4">
    <source>
        <dbReference type="ARBA" id="ARBA00022452"/>
    </source>
</evidence>
<dbReference type="Gene3D" id="1.20.1600.10">
    <property type="entry name" value="Outer membrane efflux proteins (OEP)"/>
    <property type="match status" value="1"/>
</dbReference>
<dbReference type="GO" id="GO:0015288">
    <property type="term" value="F:porin activity"/>
    <property type="evidence" value="ECO:0007669"/>
    <property type="project" value="TreeGrafter"/>
</dbReference>
<proteinExistence type="inferred from homology"/>
<gene>
    <name evidence="8" type="ORF">NBRC110019_27190</name>
</gene>
<keyword evidence="9" id="KW-1185">Reference proteome</keyword>
<evidence type="ECO:0000313" key="8">
    <source>
        <dbReference type="EMBL" id="GLB53678.1"/>
    </source>
</evidence>
<protein>
    <recommendedName>
        <fullName evidence="10">Outer membrane efflux protein</fullName>
    </recommendedName>
</protein>
<name>A0A9W6EWU6_9FLAO</name>
<keyword evidence="4" id="KW-1134">Transmembrane beta strand</keyword>
<dbReference type="AlphaFoldDB" id="A0A9W6EWU6"/>
<sequence>MTVDTVVTSNSNYKLMEKSVTAKELQTKLSKADLLPTFTVGMAGTQLGSFNNTFNSRVVPVAMGTLTIPISDWWGAGRQKVKQKKLDVAIAKNNLDDVKDKLQLAIMQSWYNVTNAYEQIHFAEINNQQATENLEVNTDNYAAGLSGLTELLDAQRIQQQAASSLVNAYANFKNKEVLYLYRTDSLEEN</sequence>
<organism evidence="8 9">
    <name type="scientific">Neptunitalea chrysea</name>
    <dbReference type="NCBI Taxonomy" id="1647581"/>
    <lineage>
        <taxon>Bacteria</taxon>
        <taxon>Pseudomonadati</taxon>
        <taxon>Bacteroidota</taxon>
        <taxon>Flavobacteriia</taxon>
        <taxon>Flavobacteriales</taxon>
        <taxon>Flavobacteriaceae</taxon>
        <taxon>Neptunitalea</taxon>
    </lineage>
</organism>
<evidence type="ECO:0000313" key="9">
    <source>
        <dbReference type="Proteomes" id="UP001143545"/>
    </source>
</evidence>
<comment type="similarity">
    <text evidence="2">Belongs to the outer membrane factor (OMF) (TC 1.B.17) family.</text>
</comment>
<evidence type="ECO:0000256" key="5">
    <source>
        <dbReference type="ARBA" id="ARBA00022692"/>
    </source>
</evidence>
<dbReference type="EMBL" id="BRVP01000022">
    <property type="protein sequence ID" value="GLB53678.1"/>
    <property type="molecule type" value="Genomic_DNA"/>
</dbReference>
<evidence type="ECO:0000256" key="2">
    <source>
        <dbReference type="ARBA" id="ARBA00007613"/>
    </source>
</evidence>
<dbReference type="PANTHER" id="PTHR30026:SF20">
    <property type="entry name" value="OUTER MEMBRANE PROTEIN TOLC"/>
    <property type="match status" value="1"/>
</dbReference>
<dbReference type="InterPro" id="IPR051906">
    <property type="entry name" value="TolC-like"/>
</dbReference>
<evidence type="ECO:0008006" key="10">
    <source>
        <dbReference type="Google" id="ProtNLM"/>
    </source>
</evidence>
<keyword evidence="3" id="KW-0813">Transport</keyword>
<dbReference type="GO" id="GO:0015562">
    <property type="term" value="F:efflux transmembrane transporter activity"/>
    <property type="evidence" value="ECO:0007669"/>
    <property type="project" value="InterPro"/>
</dbReference>
<dbReference type="Pfam" id="PF02321">
    <property type="entry name" value="OEP"/>
    <property type="match status" value="1"/>
</dbReference>
<dbReference type="RefSeq" id="WP_281755802.1">
    <property type="nucleotide sequence ID" value="NZ_BRVP01000022.1"/>
</dbReference>